<keyword evidence="2" id="KW-0808">Transferase</keyword>
<dbReference type="AlphaFoldDB" id="A0A1Y1SIJ6"/>
<reference evidence="2 3" key="1">
    <citation type="submission" date="2013-04" db="EMBL/GenBank/DDBJ databases">
        <title>Oceanococcus atlanticus 22II-S10r2 Genome Sequencing.</title>
        <authorList>
            <person name="Lai Q."/>
            <person name="Li G."/>
            <person name="Shao Z."/>
        </authorList>
    </citation>
    <scope>NUCLEOTIDE SEQUENCE [LARGE SCALE GENOMIC DNA]</scope>
    <source>
        <strain evidence="2 3">22II-S10r2</strain>
    </source>
</reference>
<evidence type="ECO:0000313" key="2">
    <source>
        <dbReference type="EMBL" id="ORE89220.1"/>
    </source>
</evidence>
<gene>
    <name evidence="2" type="ORF">ATO7_05055</name>
</gene>
<dbReference type="PANTHER" id="PTHR36836">
    <property type="entry name" value="COLANIC ACID BIOSYNTHESIS PROTEIN WCAK"/>
    <property type="match status" value="1"/>
</dbReference>
<comment type="caution">
    <text evidence="2">The sequence shown here is derived from an EMBL/GenBank/DDBJ whole genome shotgun (WGS) entry which is preliminary data.</text>
</comment>
<organism evidence="2 3">
    <name type="scientific">Oceanococcus atlanticus</name>
    <dbReference type="NCBI Taxonomy" id="1317117"/>
    <lineage>
        <taxon>Bacteria</taxon>
        <taxon>Pseudomonadati</taxon>
        <taxon>Pseudomonadota</taxon>
        <taxon>Gammaproteobacteria</taxon>
        <taxon>Chromatiales</taxon>
        <taxon>Oceanococcaceae</taxon>
        <taxon>Oceanococcus</taxon>
    </lineage>
</organism>
<evidence type="ECO:0000259" key="1">
    <source>
        <dbReference type="Pfam" id="PF04230"/>
    </source>
</evidence>
<evidence type="ECO:0000313" key="3">
    <source>
        <dbReference type="Proteomes" id="UP000192342"/>
    </source>
</evidence>
<dbReference type="GO" id="GO:0016740">
    <property type="term" value="F:transferase activity"/>
    <property type="evidence" value="ECO:0007669"/>
    <property type="project" value="UniProtKB-KW"/>
</dbReference>
<dbReference type="PANTHER" id="PTHR36836:SF1">
    <property type="entry name" value="COLANIC ACID BIOSYNTHESIS PROTEIN WCAK"/>
    <property type="match status" value="1"/>
</dbReference>
<dbReference type="STRING" id="1317117.ATO7_05055"/>
<keyword evidence="3" id="KW-1185">Reference proteome</keyword>
<accession>A0A1Y1SIJ6</accession>
<name>A0A1Y1SIJ6_9GAMM</name>
<dbReference type="Proteomes" id="UP000192342">
    <property type="component" value="Unassembled WGS sequence"/>
</dbReference>
<dbReference type="InterPro" id="IPR007345">
    <property type="entry name" value="Polysacch_pyruvyl_Trfase"/>
</dbReference>
<dbReference type="Pfam" id="PF04230">
    <property type="entry name" value="PS_pyruv_trans"/>
    <property type="match status" value="1"/>
</dbReference>
<proteinExistence type="predicted"/>
<sequence>MHILIINQHGENRGDEAAMQGMLGAVARKYPSAQVTLLYQHKDRSHLPPAPSGVTCLPIVMPLFDAFLLAGAACLRAWVYRGFALTRGPRVAKAIWAAYTQCDMVISAPGGPYFGDLYVNHEFVHVFLVWLGRIHKKRMFLFAPSCGPFGNRLMNPIRRRMFGWFSGVCLREPVSAQYLKGLTGAAVEVTADSAFLAPLQAVIEPAARKKVVTATVLKHRAWQREPERQRAYEASVINALNHLALRHDLEVVFLPQLCGKVHSDFDYLTDVGSRLDTQVRWRVMPRAADVAAQRKLIGEACMSLATRYHHQVFSIGAATPVVALCYEHKSTGLMQEAGMSQLALPIGDVNAQKIVDACEYVLRNGQRVSRSLMFSRVALRRRALHSVRMLSTGEASA</sequence>
<feature type="domain" description="Polysaccharide pyruvyl transferase" evidence="1">
    <location>
        <begin position="12"/>
        <end position="326"/>
    </location>
</feature>
<dbReference type="RefSeq" id="WP_083560138.1">
    <property type="nucleotide sequence ID" value="NZ_AQQV01000001.1"/>
</dbReference>
<dbReference type="EMBL" id="AQQV01000001">
    <property type="protein sequence ID" value="ORE89220.1"/>
    <property type="molecule type" value="Genomic_DNA"/>
</dbReference>
<protein>
    <submittedName>
        <fullName evidence="2">Putative pyruvyl transferase</fullName>
    </submittedName>
</protein>